<keyword evidence="1" id="KW-0677">Repeat</keyword>
<protein>
    <submittedName>
        <fullName evidence="2">Uncharacterized protein</fullName>
    </submittedName>
</protein>
<organism evidence="2 3">
    <name type="scientific">Zosterops lateralis melanops</name>
    <dbReference type="NCBI Taxonomy" id="1220523"/>
    <lineage>
        <taxon>Eukaryota</taxon>
        <taxon>Metazoa</taxon>
        <taxon>Chordata</taxon>
        <taxon>Craniata</taxon>
        <taxon>Vertebrata</taxon>
        <taxon>Euteleostomi</taxon>
        <taxon>Archelosauria</taxon>
        <taxon>Archosauria</taxon>
        <taxon>Dinosauria</taxon>
        <taxon>Saurischia</taxon>
        <taxon>Theropoda</taxon>
        <taxon>Coelurosauria</taxon>
        <taxon>Aves</taxon>
        <taxon>Neognathae</taxon>
        <taxon>Neoaves</taxon>
        <taxon>Telluraves</taxon>
        <taxon>Australaves</taxon>
        <taxon>Passeriformes</taxon>
        <taxon>Sylvioidea</taxon>
        <taxon>Zosteropidae</taxon>
        <taxon>Zosterops</taxon>
    </lineage>
</organism>
<reference evidence="2" key="1">
    <citation type="submission" date="2025-08" db="UniProtKB">
        <authorList>
            <consortium name="Ensembl"/>
        </authorList>
    </citation>
    <scope>IDENTIFICATION</scope>
</reference>
<evidence type="ECO:0000256" key="1">
    <source>
        <dbReference type="ARBA" id="ARBA00022737"/>
    </source>
</evidence>
<dbReference type="Ensembl" id="ENSZLMT00000016641.1">
    <property type="protein sequence ID" value="ENSZLMP00000016194.1"/>
    <property type="gene ID" value="ENSZLMG00000011256.1"/>
</dbReference>
<keyword evidence="3" id="KW-1185">Reference proteome</keyword>
<dbReference type="Pfam" id="PF10511">
    <property type="entry name" value="Cementoin"/>
    <property type="match status" value="1"/>
</dbReference>
<dbReference type="AlphaFoldDB" id="A0A8D2PLH1"/>
<proteinExistence type="predicted"/>
<dbReference type="Proteomes" id="UP000694401">
    <property type="component" value="Unassembled WGS sequence"/>
</dbReference>
<dbReference type="InterPro" id="IPR019541">
    <property type="entry name" value="Trappin_transglut-bd_rpt"/>
</dbReference>
<reference evidence="2" key="2">
    <citation type="submission" date="2025-09" db="UniProtKB">
        <authorList>
            <consortium name="Ensembl"/>
        </authorList>
    </citation>
    <scope>IDENTIFICATION</scope>
</reference>
<accession>A0A8D2PLH1</accession>
<evidence type="ECO:0000313" key="3">
    <source>
        <dbReference type="Proteomes" id="UP000694401"/>
    </source>
</evidence>
<evidence type="ECO:0000313" key="2">
    <source>
        <dbReference type="Ensembl" id="ENSZLMP00000016194.1"/>
    </source>
</evidence>
<sequence length="190" mass="21192">MVFILAVLRQHLGYTERTWGALAAFGVSCSTQGALTELGVPWQLQVPVRMQDTVRMDVPVRMQDTVRMDVPVRMQDTVRMQDPVGMQVPVKLQDPVMMQDPVRMQDPVTMQDPVRLQVSVRMQDPVRMQNPVGMQVPVMTQDSMRMPCGDGCPGEAGCPGVKSEHEALTARCDWAVSQALHYSPQSSLKL</sequence>
<name>A0A8D2PLH1_ZOSLA</name>